<dbReference type="Pfam" id="PF06985">
    <property type="entry name" value="HET"/>
    <property type="match status" value="1"/>
</dbReference>
<dbReference type="OrthoDB" id="2426273at2759"/>
<keyword evidence="3" id="KW-1185">Reference proteome</keyword>
<reference evidence="2" key="1">
    <citation type="journal article" date="2020" name="Stud. Mycol.">
        <title>101 Dothideomycetes genomes: a test case for predicting lifestyles and emergence of pathogens.</title>
        <authorList>
            <person name="Haridas S."/>
            <person name="Albert R."/>
            <person name="Binder M."/>
            <person name="Bloem J."/>
            <person name="Labutti K."/>
            <person name="Salamov A."/>
            <person name="Andreopoulos B."/>
            <person name="Baker S."/>
            <person name="Barry K."/>
            <person name="Bills G."/>
            <person name="Bluhm B."/>
            <person name="Cannon C."/>
            <person name="Castanera R."/>
            <person name="Culley D."/>
            <person name="Daum C."/>
            <person name="Ezra D."/>
            <person name="Gonzalez J."/>
            <person name="Henrissat B."/>
            <person name="Kuo A."/>
            <person name="Liang C."/>
            <person name="Lipzen A."/>
            <person name="Lutzoni F."/>
            <person name="Magnuson J."/>
            <person name="Mondo S."/>
            <person name="Nolan M."/>
            <person name="Ohm R."/>
            <person name="Pangilinan J."/>
            <person name="Park H.-J."/>
            <person name="Ramirez L."/>
            <person name="Alfaro M."/>
            <person name="Sun H."/>
            <person name="Tritt A."/>
            <person name="Yoshinaga Y."/>
            <person name="Zwiers L.-H."/>
            <person name="Turgeon B."/>
            <person name="Goodwin S."/>
            <person name="Spatafora J."/>
            <person name="Crous P."/>
            <person name="Grigoriev I."/>
        </authorList>
    </citation>
    <scope>NUCLEOTIDE SEQUENCE</scope>
    <source>
        <strain evidence="2">CBS 115976</strain>
    </source>
</reference>
<sequence>MDLVADAARLREIFDQDTFPLILPTPMGGQADKLSLKAYQNLQDYVAVSHVWSQGLGNPNENAMYSCQVQKISEMVQSLPVKSRTRIMPFWLDTICCPVEDNKYQDKAIGLMRRTYENARAVLVLDAALQVNKHRQLLDGDVLLRIFSCRWNSRLWTFQEGALAERLFFQFADGAYDIQAGIDRLQSQPQVSTTLTIAPSILRHFQSLRFFRDDKKAWSTSQKLVVLSWALQFRSTSQPTDEPICLFTLLGYSTEEMMATEKNRRMQFFCNKLEDSPYRWAPRSFMSSKLGLPALEHYITLNQKTDTAHFYEDGLQCRASCLEVFMPENRPFPPIWQLFWLRDQNGTWYGIEVRTEDHKDKVAYNHKWTKSCSHFYNTYKILPPSQSDKHSQIFLMFSQDDEQSHSFSATALLLFGNRSSDQIFATPICAAFVIKVSPALHAASIKAMDKALEKQLWIEGPGELAFARATYSKDRDWIL</sequence>
<dbReference type="InterPro" id="IPR010730">
    <property type="entry name" value="HET"/>
</dbReference>
<evidence type="ECO:0000313" key="2">
    <source>
        <dbReference type="EMBL" id="KAF2670015.1"/>
    </source>
</evidence>
<dbReference type="PANTHER" id="PTHR39596">
    <property type="match status" value="1"/>
</dbReference>
<dbReference type="AlphaFoldDB" id="A0A6A6UCN7"/>
<organism evidence="2 3">
    <name type="scientific">Microthyrium microscopicum</name>
    <dbReference type="NCBI Taxonomy" id="703497"/>
    <lineage>
        <taxon>Eukaryota</taxon>
        <taxon>Fungi</taxon>
        <taxon>Dikarya</taxon>
        <taxon>Ascomycota</taxon>
        <taxon>Pezizomycotina</taxon>
        <taxon>Dothideomycetes</taxon>
        <taxon>Dothideomycetes incertae sedis</taxon>
        <taxon>Microthyriales</taxon>
        <taxon>Microthyriaceae</taxon>
        <taxon>Microthyrium</taxon>
    </lineage>
</organism>
<dbReference type="EMBL" id="MU004234">
    <property type="protein sequence ID" value="KAF2670015.1"/>
    <property type="molecule type" value="Genomic_DNA"/>
</dbReference>
<feature type="domain" description="Heterokaryon incompatibility" evidence="1">
    <location>
        <begin position="45"/>
        <end position="127"/>
    </location>
</feature>
<feature type="non-terminal residue" evidence="2">
    <location>
        <position position="479"/>
    </location>
</feature>
<protein>
    <recommendedName>
        <fullName evidence="1">Heterokaryon incompatibility domain-containing protein</fullName>
    </recommendedName>
</protein>
<name>A0A6A6UCN7_9PEZI</name>
<gene>
    <name evidence="2" type="ORF">BT63DRAFT_423984</name>
</gene>
<proteinExistence type="predicted"/>
<dbReference type="PANTHER" id="PTHR39596:SF2">
    <property type="entry name" value="HET DOMAIN PROTEIN (AFU_ORTHOLOGUE AFUA_1G17550)-RELATED"/>
    <property type="match status" value="1"/>
</dbReference>
<evidence type="ECO:0000259" key="1">
    <source>
        <dbReference type="Pfam" id="PF06985"/>
    </source>
</evidence>
<dbReference type="Proteomes" id="UP000799302">
    <property type="component" value="Unassembled WGS sequence"/>
</dbReference>
<accession>A0A6A6UCN7</accession>
<evidence type="ECO:0000313" key="3">
    <source>
        <dbReference type="Proteomes" id="UP000799302"/>
    </source>
</evidence>